<dbReference type="PANTHER" id="PTHR30050:SF4">
    <property type="entry name" value="ATP-BINDING PROTEIN RV3427C IN INSERTION SEQUENCE-RELATED"/>
    <property type="match status" value="1"/>
</dbReference>
<keyword evidence="6" id="KW-1185">Reference proteome</keyword>
<dbReference type="AlphaFoldDB" id="A0A1H9N751"/>
<protein>
    <submittedName>
        <fullName evidence="5">DNA replication protein DnaC</fullName>
    </submittedName>
</protein>
<evidence type="ECO:0000256" key="2">
    <source>
        <dbReference type="ARBA" id="ARBA00022741"/>
    </source>
</evidence>
<reference evidence="5 6" key="1">
    <citation type="submission" date="2016-10" db="EMBL/GenBank/DDBJ databases">
        <authorList>
            <person name="de Groot N.N."/>
        </authorList>
    </citation>
    <scope>NUCLEOTIDE SEQUENCE [LARGE SCALE GENOMIC DNA]</scope>
    <source>
        <strain evidence="5 6">DSM 15827</strain>
    </source>
</reference>
<dbReference type="STRING" id="137733.SAMN05421767_13518"/>
<dbReference type="Gene3D" id="3.40.50.300">
    <property type="entry name" value="P-loop containing nucleotide triphosphate hydrolases"/>
    <property type="match status" value="1"/>
</dbReference>
<evidence type="ECO:0000256" key="1">
    <source>
        <dbReference type="ARBA" id="ARBA00008059"/>
    </source>
</evidence>
<evidence type="ECO:0000313" key="6">
    <source>
        <dbReference type="Proteomes" id="UP000198556"/>
    </source>
</evidence>
<dbReference type="GO" id="GO:0005524">
    <property type="term" value="F:ATP binding"/>
    <property type="evidence" value="ECO:0007669"/>
    <property type="project" value="UniProtKB-KW"/>
</dbReference>
<dbReference type="RefSeq" id="WP_281242685.1">
    <property type="nucleotide sequence ID" value="NZ_FOGF01000035.1"/>
</dbReference>
<comment type="similarity">
    <text evidence="1">Belongs to the IS21/IS1162 putative ATP-binding protein family.</text>
</comment>
<dbReference type="SUPFAM" id="SSF52540">
    <property type="entry name" value="P-loop containing nucleoside triphosphate hydrolases"/>
    <property type="match status" value="1"/>
</dbReference>
<evidence type="ECO:0000256" key="3">
    <source>
        <dbReference type="ARBA" id="ARBA00022840"/>
    </source>
</evidence>
<keyword evidence="3" id="KW-0067">ATP-binding</keyword>
<name>A0A1H9N751_9LACT</name>
<gene>
    <name evidence="5" type="ORF">SAMN05421767_13518</name>
</gene>
<dbReference type="NCBIfam" id="NF038214">
    <property type="entry name" value="IS21_help_AAA"/>
    <property type="match status" value="1"/>
</dbReference>
<keyword evidence="2" id="KW-0547">Nucleotide-binding</keyword>
<dbReference type="Pfam" id="PF01695">
    <property type="entry name" value="IstB_IS21"/>
    <property type="match status" value="1"/>
</dbReference>
<evidence type="ECO:0000313" key="5">
    <source>
        <dbReference type="EMBL" id="SER31499.1"/>
    </source>
</evidence>
<sequence>MNIEMQKYIKLKNNLEELKLKQMHLHLDETIEQYNSGNTTFTELLLGLTNYELKAKEERMINSCVRTAGFPYLKTTDDFDFNFQPSVNKKQIIGFKDMRFVDNKENILFIGNPGVGKTHLATAIGIEAAKNHRSTYFVSCNDLIMQLKKALLENRLEQRLKYYARMKLLIIDEVGYLPLDDVSSKLFFQLIAKRYEKNSTIITTNKPLSEWTETFGDIVIANAILDRLLHHSHVIKIIGPSYRTKNILPKTNKNAV</sequence>
<dbReference type="GO" id="GO:0006260">
    <property type="term" value="P:DNA replication"/>
    <property type="evidence" value="ECO:0007669"/>
    <property type="project" value="TreeGrafter"/>
</dbReference>
<dbReference type="PIRSF" id="PIRSF003073">
    <property type="entry name" value="DNAC_TnpB_IstB"/>
    <property type="match status" value="1"/>
</dbReference>
<organism evidence="5 6">
    <name type="scientific">Granulicatella balaenopterae</name>
    <dbReference type="NCBI Taxonomy" id="137733"/>
    <lineage>
        <taxon>Bacteria</taxon>
        <taxon>Bacillati</taxon>
        <taxon>Bacillota</taxon>
        <taxon>Bacilli</taxon>
        <taxon>Lactobacillales</taxon>
        <taxon>Carnobacteriaceae</taxon>
        <taxon>Granulicatella</taxon>
    </lineage>
</organism>
<dbReference type="EMBL" id="FOGF01000035">
    <property type="protein sequence ID" value="SER31499.1"/>
    <property type="molecule type" value="Genomic_DNA"/>
</dbReference>
<dbReference type="CDD" id="cd00009">
    <property type="entry name" value="AAA"/>
    <property type="match status" value="1"/>
</dbReference>
<dbReference type="InterPro" id="IPR003593">
    <property type="entry name" value="AAA+_ATPase"/>
</dbReference>
<dbReference type="PANTHER" id="PTHR30050">
    <property type="entry name" value="CHROMOSOMAL REPLICATION INITIATOR PROTEIN DNAA"/>
    <property type="match status" value="1"/>
</dbReference>
<dbReference type="InterPro" id="IPR027417">
    <property type="entry name" value="P-loop_NTPase"/>
</dbReference>
<dbReference type="Proteomes" id="UP000198556">
    <property type="component" value="Unassembled WGS sequence"/>
</dbReference>
<proteinExistence type="inferred from homology"/>
<dbReference type="InterPro" id="IPR028350">
    <property type="entry name" value="DNAC/IstB-like"/>
</dbReference>
<dbReference type="SMART" id="SM00382">
    <property type="entry name" value="AAA"/>
    <property type="match status" value="1"/>
</dbReference>
<evidence type="ECO:0000259" key="4">
    <source>
        <dbReference type="SMART" id="SM00382"/>
    </source>
</evidence>
<feature type="domain" description="AAA+ ATPase" evidence="4">
    <location>
        <begin position="103"/>
        <end position="236"/>
    </location>
</feature>
<dbReference type="InterPro" id="IPR047661">
    <property type="entry name" value="IstB"/>
</dbReference>
<accession>A0A1H9N751</accession>
<dbReference type="InterPro" id="IPR002611">
    <property type="entry name" value="IstB_ATP-bd"/>
</dbReference>